<protein>
    <submittedName>
        <fullName evidence="2">FlgD immunoglobulin-like domain containing protein</fullName>
    </submittedName>
</protein>
<reference evidence="2" key="1">
    <citation type="submission" date="2023-04" db="EMBL/GenBank/DDBJ databases">
        <title>Comparative genomic analysis of Cohnella hashimotonis sp. nov., isolated from the International Space Station.</title>
        <authorList>
            <person name="Venkateswaran K."/>
            <person name="Simpson A."/>
        </authorList>
    </citation>
    <scope>NUCLEOTIDE SEQUENCE</scope>
    <source>
        <strain evidence="2">F6_2S_P_1</strain>
    </source>
</reference>
<dbReference type="EMBL" id="JAGRPV010000001">
    <property type="protein sequence ID" value="MDI4644037.1"/>
    <property type="molecule type" value="Genomic_DNA"/>
</dbReference>
<evidence type="ECO:0000313" key="3">
    <source>
        <dbReference type="Proteomes" id="UP001161691"/>
    </source>
</evidence>
<dbReference type="SUPFAM" id="SSF51445">
    <property type="entry name" value="(Trans)glycosidases"/>
    <property type="match status" value="1"/>
</dbReference>
<accession>A0ABT6TDV6</accession>
<evidence type="ECO:0000313" key="2">
    <source>
        <dbReference type="EMBL" id="MDI4644037.1"/>
    </source>
</evidence>
<dbReference type="Proteomes" id="UP001161691">
    <property type="component" value="Unassembled WGS sequence"/>
</dbReference>
<organism evidence="2 3">
    <name type="scientific">Cohnella hashimotonis</name>
    <dbReference type="NCBI Taxonomy" id="2826895"/>
    <lineage>
        <taxon>Bacteria</taxon>
        <taxon>Bacillati</taxon>
        <taxon>Bacillota</taxon>
        <taxon>Bacilli</taxon>
        <taxon>Bacillales</taxon>
        <taxon>Paenibacillaceae</taxon>
        <taxon>Cohnella</taxon>
    </lineage>
</organism>
<dbReference type="Gene3D" id="3.20.20.80">
    <property type="entry name" value="Glycosidases"/>
    <property type="match status" value="1"/>
</dbReference>
<proteinExistence type="predicted"/>
<gene>
    <name evidence="2" type="ORF">KB449_03655</name>
</gene>
<dbReference type="Gene3D" id="2.60.120.260">
    <property type="entry name" value="Galactose-binding domain-like"/>
    <property type="match status" value="1"/>
</dbReference>
<dbReference type="InterPro" id="IPR025965">
    <property type="entry name" value="FlgD/Vpr_Ig-like"/>
</dbReference>
<sequence>MNQAKKAFVLLTIWLAIFIFWGTGRTSAADSDFIVEENQFQYYNDGVTVADASALNGSAGKMLNTSVNWNITHVRSDFSALQPGKSYDVFFRIKVNHVPAAPSGNAFEFGVWDNTYGDYILPQKAVPASATQDMTWKEFRAGTFVPNAGVNQLVFFVAGTNNASQISEIYVDQIILRPHAPIDIQDSDFILSGSSVLTASPLASNNSAAILYNGAGSNWNVQAPIDGTKLRTDETYDVTAVVQIDRSNWNASAGDILGVLLYDTTTGTYVVPPKVYTTASPETQDKFKFYIGIKINAAPLALNPTHVYRVGFYQVNNASNFPSVKIDTVTVSEAQVNDNPAQSITVKPYKISPGNQDDLNDAAGITYSLAAPQTISAKIVDSSGSLVKTLVSGASQSGTVKISWDGRNNANAIVANGMYKVVVSNAGGELYRKNIQVITGVTLSAPVAPAPFVARGTWFEGGEIPYQSAARISYLNNSFQDLKDADMNVVSIANWVGPAAVYTDTLDRAAAYGIKVMAFPMAYAVFSNPALENDEIALYNEINDKIGPIKNHAALYAYVLKDEPMNLDAENAIFLRNAKRITETIDPNHQALIDYVAPEYTEFHYDIQRTQTLLTDPYGAALGYPVGDFTHYMNHPYYSNIDYIPYLDFLHMLTKKDIQNKAPWWTVVQNYGHEPTGLRDPIPAETRAMTYLNIGHGSKGFLYFIYQTESLWKGMVDENYVRGPKFTTVQTLLSEIKTLEPTLLSMTRIANVATTIGGGNTTSAAHPSADVTTHENLATGDKYLVVVNHDALNSANVTIKIDRAKLGMNITDITNVLTGTAVSYTTYPDRYEISALNFAAGDGKILKLTKSTVQTVYVGQDNDLTMFGGATKNNPDVSASDGKTALKTVATTNGWDFQWFWDKTKLVPGATYDLYAVVKIKYADDLYFDANGKPKFVTPTGNAFSYGVYDATTSSYPFGTTAVPASNMENMLWRTIKIGSFIPSQTNNQYAYIWPADNAANVKAVYVDKMYFVKQ</sequence>
<name>A0ABT6TDV6_9BACL</name>
<dbReference type="RefSeq" id="WP_282907068.1">
    <property type="nucleotide sequence ID" value="NZ_JAGRPV010000001.1"/>
</dbReference>
<comment type="caution">
    <text evidence="2">The sequence shown here is derived from an EMBL/GenBank/DDBJ whole genome shotgun (WGS) entry which is preliminary data.</text>
</comment>
<dbReference type="Gene3D" id="2.60.40.4070">
    <property type="match status" value="1"/>
</dbReference>
<feature type="domain" description="FlgD/Vpr Ig-like" evidence="1">
    <location>
        <begin position="362"/>
        <end position="426"/>
    </location>
</feature>
<evidence type="ECO:0000259" key="1">
    <source>
        <dbReference type="Pfam" id="PF13860"/>
    </source>
</evidence>
<dbReference type="InterPro" id="IPR017853">
    <property type="entry name" value="GH"/>
</dbReference>
<keyword evidence="3" id="KW-1185">Reference proteome</keyword>
<dbReference type="Pfam" id="PF13860">
    <property type="entry name" value="FlgD_ig"/>
    <property type="match status" value="1"/>
</dbReference>